<gene>
    <name evidence="3" type="ORF">Ddye_015771</name>
</gene>
<protein>
    <recommendedName>
        <fullName evidence="2">Transposase MuDR plant domain-containing protein</fullName>
    </recommendedName>
</protein>
<dbReference type="InterPro" id="IPR004332">
    <property type="entry name" value="Transposase_MuDR"/>
</dbReference>
<dbReference type="PANTHER" id="PTHR31973:SF187">
    <property type="entry name" value="MUTATOR TRANSPOSASE MUDRA PROTEIN"/>
    <property type="match status" value="1"/>
</dbReference>
<accession>A0AAD9U5Y1</accession>
<dbReference type="Pfam" id="PF03108">
    <property type="entry name" value="DBD_Tnp_Mut"/>
    <property type="match status" value="1"/>
</dbReference>
<feature type="domain" description="Transposase MuDR plant" evidence="2">
    <location>
        <begin position="258"/>
        <end position="322"/>
    </location>
</feature>
<evidence type="ECO:0000313" key="4">
    <source>
        <dbReference type="Proteomes" id="UP001280121"/>
    </source>
</evidence>
<keyword evidence="4" id="KW-1185">Reference proteome</keyword>
<organism evidence="3 4">
    <name type="scientific">Dipteronia dyeriana</name>
    <dbReference type="NCBI Taxonomy" id="168575"/>
    <lineage>
        <taxon>Eukaryota</taxon>
        <taxon>Viridiplantae</taxon>
        <taxon>Streptophyta</taxon>
        <taxon>Embryophyta</taxon>
        <taxon>Tracheophyta</taxon>
        <taxon>Spermatophyta</taxon>
        <taxon>Magnoliopsida</taxon>
        <taxon>eudicotyledons</taxon>
        <taxon>Gunneridae</taxon>
        <taxon>Pentapetalae</taxon>
        <taxon>rosids</taxon>
        <taxon>malvids</taxon>
        <taxon>Sapindales</taxon>
        <taxon>Sapindaceae</taxon>
        <taxon>Hippocastanoideae</taxon>
        <taxon>Acereae</taxon>
        <taxon>Dipteronia</taxon>
    </lineage>
</organism>
<evidence type="ECO:0000313" key="3">
    <source>
        <dbReference type="EMBL" id="KAK2648282.1"/>
    </source>
</evidence>
<name>A0AAD9U5Y1_9ROSI</name>
<dbReference type="EMBL" id="JANJYI010000005">
    <property type="protein sequence ID" value="KAK2648282.1"/>
    <property type="molecule type" value="Genomic_DNA"/>
</dbReference>
<reference evidence="3" key="1">
    <citation type="journal article" date="2023" name="Plant J.">
        <title>Genome sequences and population genomics provide insights into the demographic history, inbreeding, and mutation load of two 'living fossil' tree species of Dipteronia.</title>
        <authorList>
            <person name="Feng Y."/>
            <person name="Comes H.P."/>
            <person name="Chen J."/>
            <person name="Zhu S."/>
            <person name="Lu R."/>
            <person name="Zhang X."/>
            <person name="Li P."/>
            <person name="Qiu J."/>
            <person name="Olsen K.M."/>
            <person name="Qiu Y."/>
        </authorList>
    </citation>
    <scope>NUCLEOTIDE SEQUENCE</scope>
    <source>
        <strain evidence="3">KIB01</strain>
    </source>
</reference>
<sequence length="498" mass="57029">MDDTYHLTISAKFLGTQVEFGIKNTHMYTLASLWADVYMFTCSTMPEPLESFKAKARLPWSGEYRHIQDDRDLQDIFNQFREKKIDTMKIDVALNSLATMPKLAQCPLEPENVMSLSESYVENPPPLQTSTEIVEILNDSITEFMDQPIPEDYTNQRGSSEDSEDEVYMPYKSEIAKSIDTFDNSVHDSVTFINEGNGNAVPGSSENYDDDHLSNAASFDYDLNNMVDSNSDEEEGNSRPPISKRGRPYKETEDGRVMLEVGQLFNNLQHFRQVLRDFVVQEGFELKRIKNDKKRYTTECAFDGCSWRIHASPIDDKTTFMIKTMQVRHSCQKVHKNHEATSVWVARRFKPLIEENPDIDVKFLDHEIHRIYGLVLPTYTLYKAKNRVLNVTEEDHKRSYNNLYAYGFIVRQKNPGSMALIKTLTPHLGESSSFQRFFLSFQSQKVGFMFGCRPFIELDGCHLKGKFLGVILSAVAIDANNGVFPVAICICESECNDS</sequence>
<proteinExistence type="predicted"/>
<dbReference type="Proteomes" id="UP001280121">
    <property type="component" value="Unassembled WGS sequence"/>
</dbReference>
<dbReference type="AlphaFoldDB" id="A0AAD9U5Y1"/>
<evidence type="ECO:0000259" key="2">
    <source>
        <dbReference type="Pfam" id="PF03108"/>
    </source>
</evidence>
<feature type="region of interest" description="Disordered" evidence="1">
    <location>
        <begin position="223"/>
        <end position="250"/>
    </location>
</feature>
<dbReference type="PANTHER" id="PTHR31973">
    <property type="entry name" value="POLYPROTEIN, PUTATIVE-RELATED"/>
    <property type="match status" value="1"/>
</dbReference>
<comment type="caution">
    <text evidence="3">The sequence shown here is derived from an EMBL/GenBank/DDBJ whole genome shotgun (WGS) entry which is preliminary data.</text>
</comment>
<evidence type="ECO:0000256" key="1">
    <source>
        <dbReference type="SAM" id="MobiDB-lite"/>
    </source>
</evidence>